<dbReference type="EMBL" id="AP025523">
    <property type="protein sequence ID" value="BDE06883.1"/>
    <property type="molecule type" value="Genomic_DNA"/>
</dbReference>
<dbReference type="InterPro" id="IPR002509">
    <property type="entry name" value="NODB_dom"/>
</dbReference>
<dbReference type="GO" id="GO:0016810">
    <property type="term" value="F:hydrolase activity, acting on carbon-nitrogen (but not peptide) bonds"/>
    <property type="evidence" value="ECO:0007669"/>
    <property type="project" value="InterPro"/>
</dbReference>
<name>A0AAN2CAF9_UNVUL</name>
<evidence type="ECO:0000259" key="1">
    <source>
        <dbReference type="PROSITE" id="PS51677"/>
    </source>
</evidence>
<evidence type="ECO:0000313" key="2">
    <source>
        <dbReference type="EMBL" id="BDE06883.1"/>
    </source>
</evidence>
<dbReference type="InterPro" id="IPR050248">
    <property type="entry name" value="Polysacc_deacetylase_ArnD"/>
</dbReference>
<dbReference type="PROSITE" id="PS51677">
    <property type="entry name" value="NODB"/>
    <property type="match status" value="1"/>
</dbReference>
<gene>
    <name evidence="2" type="primary">nodB</name>
    <name evidence="2" type="ORF">WPS_21590</name>
</gene>
<dbReference type="Proteomes" id="UP001317532">
    <property type="component" value="Chromosome"/>
</dbReference>
<proteinExistence type="predicted"/>
<organism evidence="2 3">
    <name type="scientific">Vulcanimicrobium alpinum</name>
    <dbReference type="NCBI Taxonomy" id="3016050"/>
    <lineage>
        <taxon>Bacteria</taxon>
        <taxon>Bacillati</taxon>
        <taxon>Vulcanimicrobiota</taxon>
        <taxon>Vulcanimicrobiia</taxon>
        <taxon>Vulcanimicrobiales</taxon>
        <taxon>Vulcanimicrobiaceae</taxon>
        <taxon>Vulcanimicrobium</taxon>
    </lineage>
</organism>
<dbReference type="Gene3D" id="3.20.20.370">
    <property type="entry name" value="Glycoside hydrolase/deacetylase"/>
    <property type="match status" value="1"/>
</dbReference>
<dbReference type="GO" id="GO:0005975">
    <property type="term" value="P:carbohydrate metabolic process"/>
    <property type="evidence" value="ECO:0007669"/>
    <property type="project" value="InterPro"/>
</dbReference>
<keyword evidence="3" id="KW-1185">Reference proteome</keyword>
<evidence type="ECO:0000313" key="3">
    <source>
        <dbReference type="Proteomes" id="UP001317532"/>
    </source>
</evidence>
<dbReference type="CDD" id="cd10917">
    <property type="entry name" value="CE4_NodB_like_6s_7s"/>
    <property type="match status" value="1"/>
</dbReference>
<dbReference type="PANTHER" id="PTHR10587">
    <property type="entry name" value="GLYCOSYL TRANSFERASE-RELATED"/>
    <property type="match status" value="1"/>
</dbReference>
<dbReference type="KEGG" id="vab:WPS_21590"/>
<reference evidence="2 3" key="1">
    <citation type="journal article" date="2022" name="ISME Commun">
        <title>Vulcanimicrobium alpinus gen. nov. sp. nov., the first cultivated representative of the candidate phylum 'Eremiobacterota', is a metabolically versatile aerobic anoxygenic phototroph.</title>
        <authorList>
            <person name="Yabe S."/>
            <person name="Muto K."/>
            <person name="Abe K."/>
            <person name="Yokota A."/>
            <person name="Staudigel H."/>
            <person name="Tebo B.M."/>
        </authorList>
    </citation>
    <scope>NUCLEOTIDE SEQUENCE [LARGE SCALE GENOMIC DNA]</scope>
    <source>
        <strain evidence="2 3">WC8-2</strain>
    </source>
</reference>
<protein>
    <submittedName>
        <fullName evidence="2">Chitooligosaccharide deacetylase NodB</fullName>
    </submittedName>
</protein>
<dbReference type="AlphaFoldDB" id="A0AAN2CAF9"/>
<feature type="domain" description="NodB homology" evidence="1">
    <location>
        <begin position="44"/>
        <end position="234"/>
    </location>
</feature>
<dbReference type="SUPFAM" id="SSF88713">
    <property type="entry name" value="Glycoside hydrolase/deacetylase"/>
    <property type="match status" value="1"/>
</dbReference>
<accession>A0AAN2CAF9</accession>
<sequence length="234" mass="24603">MNAPRALAAVAILGAGFFALYELVERPESAAFAPVIAHGGAATNAVALTFDDGPTRGVTDALLGVLERERVPATFFVVGRAARRAPDLLARMVRDGDEIENHSETHAHLNAMLPARIDAELARTDAAIVAAGAPAPRYLRPPFGARNAVVIDAARRHGLQVVLWNAADDRDPAALAARVRPGAIVLLHDGDRGRGDAGELAYQAAEAPALIRALRARGVRMVTLASLLRGEGGR</sequence>
<dbReference type="InterPro" id="IPR011330">
    <property type="entry name" value="Glyco_hydro/deAcase_b/a-brl"/>
</dbReference>
<dbReference type="RefSeq" id="WP_317994518.1">
    <property type="nucleotide sequence ID" value="NZ_AP025523.1"/>
</dbReference>
<dbReference type="Pfam" id="PF01522">
    <property type="entry name" value="Polysacc_deac_1"/>
    <property type="match status" value="1"/>
</dbReference>